<reference evidence="1 2" key="1">
    <citation type="journal article" date="2016" name="Nat. Commun.">
        <title>Thousands of microbial genomes shed light on interconnected biogeochemical processes in an aquifer system.</title>
        <authorList>
            <person name="Anantharaman K."/>
            <person name="Brown C.T."/>
            <person name="Hug L.A."/>
            <person name="Sharon I."/>
            <person name="Castelle C.J."/>
            <person name="Probst A.J."/>
            <person name="Thomas B.C."/>
            <person name="Singh A."/>
            <person name="Wilkins M.J."/>
            <person name="Karaoz U."/>
            <person name="Brodie E.L."/>
            <person name="Williams K.H."/>
            <person name="Hubbard S.S."/>
            <person name="Banfield J.F."/>
        </authorList>
    </citation>
    <scope>NUCLEOTIDE SEQUENCE [LARGE SCALE GENOMIC DNA]</scope>
</reference>
<dbReference type="InterPro" id="IPR027417">
    <property type="entry name" value="P-loop_NTPase"/>
</dbReference>
<evidence type="ECO:0008006" key="3">
    <source>
        <dbReference type="Google" id="ProtNLM"/>
    </source>
</evidence>
<organism evidence="1 2">
    <name type="scientific">Candidatus Staskawiczbacteria bacterium RIFCSPHIGHO2_01_FULL_39_25</name>
    <dbReference type="NCBI Taxonomy" id="1802202"/>
    <lineage>
        <taxon>Bacteria</taxon>
        <taxon>Candidatus Staskawicziibacteriota</taxon>
    </lineage>
</organism>
<dbReference type="Proteomes" id="UP000176855">
    <property type="component" value="Unassembled WGS sequence"/>
</dbReference>
<evidence type="ECO:0000313" key="1">
    <source>
        <dbReference type="EMBL" id="OGZ64543.1"/>
    </source>
</evidence>
<proteinExistence type="predicted"/>
<comment type="caution">
    <text evidence="1">The sequence shown here is derived from an EMBL/GenBank/DDBJ whole genome shotgun (WGS) entry which is preliminary data.</text>
</comment>
<accession>A0A1G2HQ18</accession>
<gene>
    <name evidence="1" type="ORF">A2730_02510</name>
</gene>
<name>A0A1G2HQ18_9BACT</name>
<evidence type="ECO:0000313" key="2">
    <source>
        <dbReference type="Proteomes" id="UP000176855"/>
    </source>
</evidence>
<dbReference type="AlphaFoldDB" id="A0A1G2HQ18"/>
<sequence length="718" mass="83126">MKKLKVKLENCYGIKKLGHSFDFSKHKTYSIYASNGVMKTSFTKTFLRLSEGKMPEELIHGYPSEYEVKIDGQTIEKEAIFVIKSYIKSYQSGNIHTLLVDGKSQKEYYDIYSAILEEKNKLLPRINKLSGVKKDEIEPKVIRDFQKENFFDILKGLEVDSIKEDFSGIKYDVIFNDDSIKFLESPEVLKNIKEYIKISDKIISNSKFFKKGTFTSMNADNVATALKKENFFSAKHAVKIDGQAELIESDKDLAARIATERKEILTSPELKKIEDAITAKAANRSFKIFLEENPGILSYLEADRLGELRKNLWKSYFKKEKALYMELMDKYTKGKKKLNEIEEKAVQQMSIWDEVVKKFKKRFFVPFNISIENRRSAIIGRELPNISFHFDDGNSKPRSLKRNELDSLEALSHGEEKALYILNIIFEIESRKRAGQKTLLVIDDIADSFDYKNKYAIVEYLKENSKEKDFFQIILTHNFDFFRTLRSRIDGEWENYLIAHKTSTGILLESIVGKNIIDPFAAWKLKLKGNGKEFIASVPFIRNLIEYLGEGSGENRYEKLTSLLHIKKGIPDIEVQELHDIFNNTLNPKVQFQKIGRQPVKKLIYDLADSIEKDNSETINLENKIILSIAIRLVAEEFMWAKVTDSTPINGSQTGLLFDRFLKDFETKKEEKGNIEVLSKVVLITPENIHLNSFMYEPILDMSDFELKQLYSEVKILK</sequence>
<protein>
    <recommendedName>
        <fullName evidence="3">Phage infection protein</fullName>
    </recommendedName>
</protein>
<dbReference type="SUPFAM" id="SSF52540">
    <property type="entry name" value="P-loop containing nucleoside triphosphate hydrolases"/>
    <property type="match status" value="1"/>
</dbReference>
<dbReference type="STRING" id="1802202.A2730_02510"/>
<dbReference type="EMBL" id="MHOO01000004">
    <property type="protein sequence ID" value="OGZ64543.1"/>
    <property type="molecule type" value="Genomic_DNA"/>
</dbReference>